<dbReference type="EMBL" id="JASSZA010000012">
    <property type="protein sequence ID" value="KAK2096884.1"/>
    <property type="molecule type" value="Genomic_DNA"/>
</dbReference>
<keyword evidence="3" id="KW-1185">Reference proteome</keyword>
<proteinExistence type="predicted"/>
<name>A0ABQ9UIK3_SAGOE</name>
<feature type="region of interest" description="Disordered" evidence="1">
    <location>
        <begin position="49"/>
        <end position="94"/>
    </location>
</feature>
<evidence type="ECO:0000256" key="1">
    <source>
        <dbReference type="SAM" id="MobiDB-lite"/>
    </source>
</evidence>
<reference evidence="2 3" key="1">
    <citation type="submission" date="2023-05" db="EMBL/GenBank/DDBJ databases">
        <title>B98-5 Cell Line De Novo Hybrid Assembly: An Optical Mapping Approach.</title>
        <authorList>
            <person name="Kananen K."/>
            <person name="Auerbach J.A."/>
            <person name="Kautto E."/>
            <person name="Blachly J.S."/>
        </authorList>
    </citation>
    <scope>NUCLEOTIDE SEQUENCE [LARGE SCALE GENOMIC DNA]</scope>
    <source>
        <strain evidence="2">B95-8</strain>
        <tissue evidence="2">Cell line</tissue>
    </source>
</reference>
<organism evidence="2 3">
    <name type="scientific">Saguinus oedipus</name>
    <name type="common">Cotton-top tamarin</name>
    <name type="synonym">Oedipomidas oedipus</name>
    <dbReference type="NCBI Taxonomy" id="9490"/>
    <lineage>
        <taxon>Eukaryota</taxon>
        <taxon>Metazoa</taxon>
        <taxon>Chordata</taxon>
        <taxon>Craniata</taxon>
        <taxon>Vertebrata</taxon>
        <taxon>Euteleostomi</taxon>
        <taxon>Mammalia</taxon>
        <taxon>Eutheria</taxon>
        <taxon>Euarchontoglires</taxon>
        <taxon>Primates</taxon>
        <taxon>Haplorrhini</taxon>
        <taxon>Platyrrhini</taxon>
        <taxon>Cebidae</taxon>
        <taxon>Callitrichinae</taxon>
        <taxon>Saguinus</taxon>
    </lineage>
</organism>
<evidence type="ECO:0000313" key="2">
    <source>
        <dbReference type="EMBL" id="KAK2096884.1"/>
    </source>
</evidence>
<gene>
    <name evidence="2" type="primary">ATG9B_1</name>
    <name evidence="2" type="ORF">P7K49_025918</name>
</gene>
<evidence type="ECO:0000313" key="3">
    <source>
        <dbReference type="Proteomes" id="UP001266305"/>
    </source>
</evidence>
<accession>A0ABQ9UIK3</accession>
<comment type="caution">
    <text evidence="2">The sequence shown here is derived from an EMBL/GenBank/DDBJ whole genome shotgun (WGS) entry which is preliminary data.</text>
</comment>
<sequence>MLYFSCVSPGGTGGQKLAQLPELASAEMSLHAIYLHQLRHQQQQELWGEAVASDLSRPCSSPSQPPSPDEEKPSWSSDGEEGGACRRQSLVDTGHPGTAQLMAFVTRLQSCL</sequence>
<protein>
    <submittedName>
        <fullName evidence="2">Autophagy- protein 9B</fullName>
    </submittedName>
</protein>
<dbReference type="Proteomes" id="UP001266305">
    <property type="component" value="Unassembled WGS sequence"/>
</dbReference>